<dbReference type="RefSeq" id="WP_349219512.1">
    <property type="nucleotide sequence ID" value="NZ_JBBMFD010000012.1"/>
</dbReference>
<comment type="caution">
    <text evidence="1">The sequence shown here is derived from an EMBL/GenBank/DDBJ whole genome shotgun (WGS) entry which is preliminary data.</text>
</comment>
<gene>
    <name evidence="1" type="ORF">WMO26_08200</name>
</gene>
<accession>A0ABV1E2T7</accession>
<protein>
    <recommendedName>
        <fullName evidence="3">XRE family transcriptional regulator</fullName>
    </recommendedName>
</protein>
<keyword evidence="2" id="KW-1185">Reference proteome</keyword>
<evidence type="ECO:0008006" key="3">
    <source>
        <dbReference type="Google" id="ProtNLM"/>
    </source>
</evidence>
<dbReference type="EMBL" id="JBBMFD010000012">
    <property type="protein sequence ID" value="MEQ2440801.1"/>
    <property type="molecule type" value="Genomic_DNA"/>
</dbReference>
<sequence length="78" mass="8740">MYPFKYPDLYGELAKQGKTKKFLAQHLNLTLAGLRYKQSPKTSGDFSGEEMRKASALLGKPAEYLFNLANEPQANRAS</sequence>
<organism evidence="1 2">
    <name type="scientific">Solibaculum intestinale</name>
    <dbReference type="NCBI Taxonomy" id="3133165"/>
    <lineage>
        <taxon>Bacteria</taxon>
        <taxon>Bacillati</taxon>
        <taxon>Bacillota</taxon>
        <taxon>Clostridia</taxon>
        <taxon>Eubacteriales</taxon>
        <taxon>Oscillospiraceae</taxon>
        <taxon>Solibaculum</taxon>
    </lineage>
</organism>
<dbReference type="Proteomes" id="UP001489509">
    <property type="component" value="Unassembled WGS sequence"/>
</dbReference>
<evidence type="ECO:0000313" key="1">
    <source>
        <dbReference type="EMBL" id="MEQ2440801.1"/>
    </source>
</evidence>
<proteinExistence type="predicted"/>
<name>A0ABV1E2T7_9FIRM</name>
<evidence type="ECO:0000313" key="2">
    <source>
        <dbReference type="Proteomes" id="UP001489509"/>
    </source>
</evidence>
<reference evidence="1 2" key="1">
    <citation type="submission" date="2024-03" db="EMBL/GenBank/DDBJ databases">
        <title>Human intestinal bacterial collection.</title>
        <authorList>
            <person name="Pauvert C."/>
            <person name="Hitch T.C.A."/>
            <person name="Clavel T."/>
        </authorList>
    </citation>
    <scope>NUCLEOTIDE SEQUENCE [LARGE SCALE GENOMIC DNA]</scope>
    <source>
        <strain evidence="1 2">CLA-JM-H44</strain>
    </source>
</reference>